<dbReference type="Proteomes" id="UP001431783">
    <property type="component" value="Unassembled WGS sequence"/>
</dbReference>
<sequence length="67" mass="7302">MNGPRDEYKEKPRSGHCGRTAAKPFQITMTSNGSADINHKVAGGYEYNPTPSDGKDSIEIGEMELLC</sequence>
<gene>
    <name evidence="2" type="ORF">WA026_015545</name>
</gene>
<feature type="region of interest" description="Disordered" evidence="1">
    <location>
        <begin position="1"/>
        <end position="22"/>
    </location>
</feature>
<accession>A0AAW1VD17</accession>
<organism evidence="2 3">
    <name type="scientific">Henosepilachna vigintioctopunctata</name>
    <dbReference type="NCBI Taxonomy" id="420089"/>
    <lineage>
        <taxon>Eukaryota</taxon>
        <taxon>Metazoa</taxon>
        <taxon>Ecdysozoa</taxon>
        <taxon>Arthropoda</taxon>
        <taxon>Hexapoda</taxon>
        <taxon>Insecta</taxon>
        <taxon>Pterygota</taxon>
        <taxon>Neoptera</taxon>
        <taxon>Endopterygota</taxon>
        <taxon>Coleoptera</taxon>
        <taxon>Polyphaga</taxon>
        <taxon>Cucujiformia</taxon>
        <taxon>Coccinelloidea</taxon>
        <taxon>Coccinellidae</taxon>
        <taxon>Epilachninae</taxon>
        <taxon>Epilachnini</taxon>
        <taxon>Henosepilachna</taxon>
    </lineage>
</organism>
<evidence type="ECO:0000256" key="1">
    <source>
        <dbReference type="SAM" id="MobiDB-lite"/>
    </source>
</evidence>
<evidence type="ECO:0000313" key="3">
    <source>
        <dbReference type="Proteomes" id="UP001431783"/>
    </source>
</evidence>
<dbReference type="AlphaFoldDB" id="A0AAW1VD17"/>
<feature type="compositionally biased region" description="Basic and acidic residues" evidence="1">
    <location>
        <begin position="1"/>
        <end position="13"/>
    </location>
</feature>
<dbReference type="EMBL" id="JARQZJ010000129">
    <property type="protein sequence ID" value="KAK9891585.1"/>
    <property type="molecule type" value="Genomic_DNA"/>
</dbReference>
<protein>
    <submittedName>
        <fullName evidence="2">Uncharacterized protein</fullName>
    </submittedName>
</protein>
<keyword evidence="3" id="KW-1185">Reference proteome</keyword>
<reference evidence="2 3" key="1">
    <citation type="submission" date="2023-03" db="EMBL/GenBank/DDBJ databases">
        <title>Genome insight into feeding habits of ladybird beetles.</title>
        <authorList>
            <person name="Li H.-S."/>
            <person name="Huang Y.-H."/>
            <person name="Pang H."/>
        </authorList>
    </citation>
    <scope>NUCLEOTIDE SEQUENCE [LARGE SCALE GENOMIC DNA]</scope>
    <source>
        <strain evidence="2">SYSU_2023b</strain>
        <tissue evidence="2">Whole body</tissue>
    </source>
</reference>
<evidence type="ECO:0000313" key="2">
    <source>
        <dbReference type="EMBL" id="KAK9891585.1"/>
    </source>
</evidence>
<comment type="caution">
    <text evidence="2">The sequence shown here is derived from an EMBL/GenBank/DDBJ whole genome shotgun (WGS) entry which is preliminary data.</text>
</comment>
<name>A0AAW1VD17_9CUCU</name>
<proteinExistence type="predicted"/>